<evidence type="ECO:0000313" key="4">
    <source>
        <dbReference type="Proteomes" id="UP000004699"/>
    </source>
</evidence>
<dbReference type="PANTHER" id="PTHR31793:SF27">
    <property type="entry name" value="NOVEL THIOESTERASE SUPERFAMILY DOMAIN AND SAPOSIN A-TYPE DOMAIN CONTAINING PROTEIN (0610012H03RIK)"/>
    <property type="match status" value="1"/>
</dbReference>
<sequence>MSPITVRYRDADLQGHLYFANYLVYADEAVCHYWRELEFSFEDADDLPCYTFTVNANIDWLDECRVNDLIEVSVRFSRLGNSSADTEYELLNTRTGALSAKGTFTHVFVDKSTRKSCPIPTDLRARILQRQPELAA</sequence>
<dbReference type="PANTHER" id="PTHR31793">
    <property type="entry name" value="4-HYDROXYBENZOYL-COA THIOESTERASE FAMILY MEMBER"/>
    <property type="match status" value="1"/>
</dbReference>
<reference evidence="4" key="1">
    <citation type="journal article" date="2013" name="BMC Microbiol.">
        <title>Taxonomy and evolution of bacteriochlorophyll a-containing members of the OM60/NOR5 clade of marine gammaproteobacteria: description of Luminiphilus syltensis gen. nov., sp. nov., reclassification of Haliea rubra as Pseudohaliea rubra gen. nov., comb. nov., and emendation of Chromatocurvus halotolerans.</title>
        <authorList>
            <person name="Spring S."/>
            <person name="Riedel T."/>
            <person name="Sproer C."/>
            <person name="Yan S."/>
            <person name="Harder J."/>
            <person name="Fuchs B.M."/>
        </authorList>
    </citation>
    <scope>NUCLEOTIDE SEQUENCE [LARGE SCALE GENOMIC DNA]</scope>
    <source>
        <strain evidence="4">NOR51-B</strain>
    </source>
</reference>
<dbReference type="AlphaFoldDB" id="B8KTQ7"/>
<dbReference type="Gene3D" id="3.10.129.10">
    <property type="entry name" value="Hotdog Thioesterase"/>
    <property type="match status" value="1"/>
</dbReference>
<comment type="similarity">
    <text evidence="1">Belongs to the 4-hydroxybenzoyl-CoA thioesterase family.</text>
</comment>
<dbReference type="InterPro" id="IPR029069">
    <property type="entry name" value="HotDog_dom_sf"/>
</dbReference>
<evidence type="ECO:0000313" key="3">
    <source>
        <dbReference type="EMBL" id="EED36595.1"/>
    </source>
</evidence>
<organism evidence="3 4">
    <name type="scientific">Luminiphilus syltensis NOR5-1B</name>
    <dbReference type="NCBI Taxonomy" id="565045"/>
    <lineage>
        <taxon>Bacteria</taxon>
        <taxon>Pseudomonadati</taxon>
        <taxon>Pseudomonadota</taxon>
        <taxon>Gammaproteobacteria</taxon>
        <taxon>Cellvibrionales</taxon>
        <taxon>Halieaceae</taxon>
        <taxon>Luminiphilus</taxon>
    </lineage>
</organism>
<keyword evidence="2" id="KW-0378">Hydrolase</keyword>
<dbReference type="Pfam" id="PF13279">
    <property type="entry name" value="4HBT_2"/>
    <property type="match status" value="1"/>
</dbReference>
<dbReference type="HOGENOM" id="CLU_101141_5_0_6"/>
<dbReference type="EMBL" id="DS999411">
    <property type="protein sequence ID" value="EED36595.1"/>
    <property type="molecule type" value="Genomic_DNA"/>
</dbReference>
<dbReference type="STRING" id="565045.NOR51B_2547"/>
<keyword evidence="4" id="KW-1185">Reference proteome</keyword>
<dbReference type="InterPro" id="IPR050563">
    <property type="entry name" value="4-hydroxybenzoyl-CoA_TE"/>
</dbReference>
<evidence type="ECO:0000256" key="1">
    <source>
        <dbReference type="ARBA" id="ARBA00005953"/>
    </source>
</evidence>
<proteinExistence type="inferred from homology"/>
<name>B8KTQ7_9GAMM</name>
<gene>
    <name evidence="3" type="ORF">NOR51B_2547</name>
</gene>
<dbReference type="eggNOG" id="COG0824">
    <property type="taxonomic scope" value="Bacteria"/>
</dbReference>
<accession>B8KTQ7</accession>
<protein>
    <submittedName>
        <fullName evidence="3">Putative thioesterase</fullName>
    </submittedName>
</protein>
<dbReference type="CDD" id="cd00586">
    <property type="entry name" value="4HBT"/>
    <property type="match status" value="1"/>
</dbReference>
<dbReference type="SUPFAM" id="SSF54637">
    <property type="entry name" value="Thioesterase/thiol ester dehydrase-isomerase"/>
    <property type="match status" value="1"/>
</dbReference>
<dbReference type="Proteomes" id="UP000004699">
    <property type="component" value="Unassembled WGS sequence"/>
</dbReference>
<evidence type="ECO:0000256" key="2">
    <source>
        <dbReference type="ARBA" id="ARBA00022801"/>
    </source>
</evidence>
<dbReference type="GO" id="GO:0047617">
    <property type="term" value="F:fatty acyl-CoA hydrolase activity"/>
    <property type="evidence" value="ECO:0007669"/>
    <property type="project" value="TreeGrafter"/>
</dbReference>